<dbReference type="AlphaFoldDB" id="A0A934HZR6"/>
<dbReference type="Proteomes" id="UP000645966">
    <property type="component" value="Unassembled WGS sequence"/>
</dbReference>
<proteinExistence type="predicted"/>
<evidence type="ECO:0000256" key="1">
    <source>
        <dbReference type="SAM" id="MobiDB-lite"/>
    </source>
</evidence>
<protein>
    <submittedName>
        <fullName evidence="2">Uncharacterized protein</fullName>
    </submittedName>
</protein>
<dbReference type="RefSeq" id="WP_198737685.1">
    <property type="nucleotide sequence ID" value="NZ_JAEIOS010000010.1"/>
</dbReference>
<name>A0A934HZR6_9CORY</name>
<gene>
    <name evidence="2" type="ORF">JDV75_02465</name>
</gene>
<evidence type="ECO:0000313" key="3">
    <source>
        <dbReference type="Proteomes" id="UP000645966"/>
    </source>
</evidence>
<accession>A0A934HZR6</accession>
<evidence type="ECO:0000313" key="2">
    <source>
        <dbReference type="EMBL" id="MBI8988630.1"/>
    </source>
</evidence>
<reference evidence="2" key="1">
    <citation type="submission" date="2020-12" db="EMBL/GenBank/DDBJ databases">
        <title>Genome public.</title>
        <authorList>
            <person name="Sun Q."/>
        </authorList>
    </citation>
    <scope>NUCLEOTIDE SEQUENCE</scope>
    <source>
        <strain evidence="2">CCM 8863</strain>
    </source>
</reference>
<feature type="region of interest" description="Disordered" evidence="1">
    <location>
        <begin position="1"/>
        <end position="22"/>
    </location>
</feature>
<keyword evidence="3" id="KW-1185">Reference proteome</keyword>
<sequence>MSDKDHLNTGAFDGTGHGADIPEELEGLFDGFRVDEEHVLHLDEAPPQAYS</sequence>
<dbReference type="EMBL" id="JAEIOS010000010">
    <property type="protein sequence ID" value="MBI8988630.1"/>
    <property type="molecule type" value="Genomic_DNA"/>
</dbReference>
<organism evidence="2 3">
    <name type="scientific">Corynebacterium meridianum</name>
    <dbReference type="NCBI Taxonomy" id="2765363"/>
    <lineage>
        <taxon>Bacteria</taxon>
        <taxon>Bacillati</taxon>
        <taxon>Actinomycetota</taxon>
        <taxon>Actinomycetes</taxon>
        <taxon>Mycobacteriales</taxon>
        <taxon>Corynebacteriaceae</taxon>
        <taxon>Corynebacterium</taxon>
    </lineage>
</organism>
<comment type="caution">
    <text evidence="2">The sequence shown here is derived from an EMBL/GenBank/DDBJ whole genome shotgun (WGS) entry which is preliminary data.</text>
</comment>